<comment type="caution">
    <text evidence="2">The sequence shown here is derived from an EMBL/GenBank/DDBJ whole genome shotgun (WGS) entry which is preliminary data.</text>
</comment>
<feature type="transmembrane region" description="Helical" evidence="1">
    <location>
        <begin position="30"/>
        <end position="51"/>
    </location>
</feature>
<dbReference type="Gene3D" id="1.20.120.1630">
    <property type="match status" value="1"/>
</dbReference>
<keyword evidence="1" id="KW-0472">Membrane</keyword>
<reference evidence="2 3" key="1">
    <citation type="submission" date="2019-06" db="EMBL/GenBank/DDBJ databases">
        <title>The draft genome of Rhizobium smilacinae PTYR-5.</title>
        <authorList>
            <person name="Liu L."/>
            <person name="Li L."/>
            <person name="Zhang X."/>
        </authorList>
    </citation>
    <scope>NUCLEOTIDE SEQUENCE [LARGE SCALE GENOMIC DNA]</scope>
    <source>
        <strain evidence="2 3">PTYR-5</strain>
    </source>
</reference>
<protein>
    <submittedName>
        <fullName evidence="2">DUF1295 domain-containing protein</fullName>
    </submittedName>
</protein>
<keyword evidence="1" id="KW-1133">Transmembrane helix</keyword>
<keyword evidence="3" id="KW-1185">Reference proteome</keyword>
<name>A0A5C4XL70_9HYPH</name>
<proteinExistence type="predicted"/>
<dbReference type="OrthoDB" id="9779233at2"/>
<accession>A0A5C4XL70</accession>
<dbReference type="GO" id="GO:0016020">
    <property type="term" value="C:membrane"/>
    <property type="evidence" value="ECO:0007669"/>
    <property type="project" value="TreeGrafter"/>
</dbReference>
<dbReference type="EMBL" id="VDMN01000002">
    <property type="protein sequence ID" value="TNM63390.1"/>
    <property type="molecule type" value="Genomic_DNA"/>
</dbReference>
<dbReference type="PROSITE" id="PS50244">
    <property type="entry name" value="S5A_REDUCTASE"/>
    <property type="match status" value="1"/>
</dbReference>
<dbReference type="InterPro" id="IPR010721">
    <property type="entry name" value="UstE-like"/>
</dbReference>
<evidence type="ECO:0000313" key="3">
    <source>
        <dbReference type="Proteomes" id="UP000311605"/>
    </source>
</evidence>
<dbReference type="Pfam" id="PF06966">
    <property type="entry name" value="DUF1295"/>
    <property type="match status" value="1"/>
</dbReference>
<evidence type="ECO:0000313" key="2">
    <source>
        <dbReference type="EMBL" id="TNM63390.1"/>
    </source>
</evidence>
<feature type="transmembrane region" description="Helical" evidence="1">
    <location>
        <begin position="134"/>
        <end position="152"/>
    </location>
</feature>
<evidence type="ECO:0000256" key="1">
    <source>
        <dbReference type="SAM" id="Phobius"/>
    </source>
</evidence>
<sequence length="266" mass="29797">MLLLIVIAFWLSLAMAGAWAVQRTTGLSGWIDTIWSFAVGVGGSIAAVFAHGDPDRRIAVLMIVAAWGLRLGGHIGSRTRASGEDPRYAKFIEEWGDGASWRLFVFLQIQAIAAFILVLAVYSAATNEASFPRVIDVLAIIIAVLALTGEAISDLQLRHFRKTPQAKTEVCETGFWRYSRHPNYFFEWMFWCCWVLFAASASIVGWLSLLAPLLMYWLLVHVSGIPPLEEHMLRSRGKKFHALQQRVNAFFPGPRKQDIHPEGELK</sequence>
<dbReference type="PANTHER" id="PTHR32251:SF17">
    <property type="entry name" value="STEROID 5-ALPHA REDUCTASE C-TERMINAL DOMAIN-CONTAINING PROTEIN"/>
    <property type="match status" value="1"/>
</dbReference>
<dbReference type="Proteomes" id="UP000311605">
    <property type="component" value="Unassembled WGS sequence"/>
</dbReference>
<dbReference type="PANTHER" id="PTHR32251">
    <property type="entry name" value="3-OXO-5-ALPHA-STEROID 4-DEHYDROGENASE"/>
    <property type="match status" value="1"/>
</dbReference>
<dbReference type="AlphaFoldDB" id="A0A5C4XL70"/>
<keyword evidence="1" id="KW-0812">Transmembrane</keyword>
<gene>
    <name evidence="2" type="ORF">FHP24_11265</name>
</gene>
<feature type="transmembrane region" description="Helical" evidence="1">
    <location>
        <begin position="103"/>
        <end position="122"/>
    </location>
</feature>
<organism evidence="2 3">
    <name type="scientific">Aliirhizobium smilacinae</name>
    <dbReference type="NCBI Taxonomy" id="1395944"/>
    <lineage>
        <taxon>Bacteria</taxon>
        <taxon>Pseudomonadati</taxon>
        <taxon>Pseudomonadota</taxon>
        <taxon>Alphaproteobacteria</taxon>
        <taxon>Hyphomicrobiales</taxon>
        <taxon>Rhizobiaceae</taxon>
        <taxon>Aliirhizobium</taxon>
    </lineage>
</organism>
<feature type="transmembrane region" description="Helical" evidence="1">
    <location>
        <begin position="188"/>
        <end position="219"/>
    </location>
</feature>